<evidence type="ECO:0000313" key="12">
    <source>
        <dbReference type="Proteomes" id="UP001186944"/>
    </source>
</evidence>
<comment type="subcellular location">
    <subcellularLocation>
        <location evidence="1">Secreted</location>
    </subcellularLocation>
</comment>
<dbReference type="InterPro" id="IPR045332">
    <property type="entry name" value="ARMET_N"/>
</dbReference>
<dbReference type="EMBL" id="VSWD01000005">
    <property type="protein sequence ID" value="KAK3103651.1"/>
    <property type="molecule type" value="Genomic_DNA"/>
</dbReference>
<dbReference type="GO" id="GO:0031175">
    <property type="term" value="P:neuron projection development"/>
    <property type="evidence" value="ECO:0007669"/>
    <property type="project" value="TreeGrafter"/>
</dbReference>
<keyword evidence="4" id="KW-0964">Secreted</keyword>
<dbReference type="Gene3D" id="1.10.225.10">
    <property type="entry name" value="Saposin-like"/>
    <property type="match status" value="1"/>
</dbReference>
<organism evidence="11 12">
    <name type="scientific">Pinctada imbricata</name>
    <name type="common">Atlantic pearl-oyster</name>
    <name type="synonym">Pinctada martensii</name>
    <dbReference type="NCBI Taxonomy" id="66713"/>
    <lineage>
        <taxon>Eukaryota</taxon>
        <taxon>Metazoa</taxon>
        <taxon>Spiralia</taxon>
        <taxon>Lophotrochozoa</taxon>
        <taxon>Mollusca</taxon>
        <taxon>Bivalvia</taxon>
        <taxon>Autobranchia</taxon>
        <taxon>Pteriomorphia</taxon>
        <taxon>Pterioida</taxon>
        <taxon>Pterioidea</taxon>
        <taxon>Pteriidae</taxon>
        <taxon>Pinctada</taxon>
    </lineage>
</organism>
<dbReference type="FunFam" id="1.10.720.30:FF:000003">
    <property type="entry name" value="Mesencephalic astrocyte-derived neurotrophic factor"/>
    <property type="match status" value="1"/>
</dbReference>
<dbReference type="PANTHER" id="PTHR12990">
    <property type="entry name" value="ARMET-LIKE PROTEIN"/>
    <property type="match status" value="1"/>
</dbReference>
<dbReference type="SUPFAM" id="SSF68906">
    <property type="entry name" value="SAP domain"/>
    <property type="match status" value="1"/>
</dbReference>
<reference evidence="11" key="1">
    <citation type="submission" date="2019-08" db="EMBL/GenBank/DDBJ databases">
        <title>The improved chromosome-level genome for the pearl oyster Pinctada fucata martensii using PacBio sequencing and Hi-C.</title>
        <authorList>
            <person name="Zheng Z."/>
        </authorList>
    </citation>
    <scope>NUCLEOTIDE SEQUENCE</scope>
    <source>
        <strain evidence="11">ZZ-2019</strain>
        <tissue evidence="11">Adductor muscle</tissue>
    </source>
</reference>
<dbReference type="Proteomes" id="UP001186944">
    <property type="component" value="Unassembled WGS sequence"/>
</dbReference>
<gene>
    <name evidence="11" type="ORF">FSP39_020763</name>
</gene>
<dbReference type="InterPro" id="IPR045333">
    <property type="entry name" value="ARMET-like"/>
</dbReference>
<evidence type="ECO:0000256" key="6">
    <source>
        <dbReference type="ARBA" id="ARBA00023157"/>
    </source>
</evidence>
<feature type="signal peptide" evidence="8">
    <location>
        <begin position="1"/>
        <end position="22"/>
    </location>
</feature>
<sequence length="187" mass="21231">MRLPTTEAVLAVFLSLIVVSTCAKIKEGECEVCVKVLGRFITDVVTDDLKKDPKAIEEAFMDFCKNLRGKEERFCYYIGGLKTSATYILGAMAKPISWSMPALKVCEKLKDKDPQICDLKYDKQIDLSKVDLKKLKVKDLKKILSDWNEDQACKGCAEKSDFIRVVEELMPKYAPEAHKARQQKTEL</sequence>
<dbReference type="Gene3D" id="1.10.720.30">
    <property type="entry name" value="SAP domain"/>
    <property type="match status" value="1"/>
</dbReference>
<dbReference type="AlphaFoldDB" id="A0AA89C2K6"/>
<evidence type="ECO:0000313" key="11">
    <source>
        <dbReference type="EMBL" id="KAK3103651.1"/>
    </source>
</evidence>
<dbReference type="PANTHER" id="PTHR12990:SF5">
    <property type="entry name" value="MESENCEPHALIC ASTROCYTE-DERIVED NEUROTROPHIC FACTOR HOMOLOG"/>
    <property type="match status" value="1"/>
</dbReference>
<keyword evidence="5 8" id="KW-0732">Signal</keyword>
<dbReference type="InterPro" id="IPR019345">
    <property type="entry name" value="ARMET_C"/>
</dbReference>
<evidence type="ECO:0000259" key="10">
    <source>
        <dbReference type="Pfam" id="PF20145"/>
    </source>
</evidence>
<evidence type="ECO:0000256" key="1">
    <source>
        <dbReference type="ARBA" id="ARBA00004613"/>
    </source>
</evidence>
<keyword evidence="6" id="KW-1015">Disulfide bond</keyword>
<dbReference type="Pfam" id="PF20145">
    <property type="entry name" value="ARMET_N"/>
    <property type="match status" value="1"/>
</dbReference>
<evidence type="ECO:0000256" key="4">
    <source>
        <dbReference type="ARBA" id="ARBA00022525"/>
    </source>
</evidence>
<dbReference type="GO" id="GO:0005783">
    <property type="term" value="C:endoplasmic reticulum"/>
    <property type="evidence" value="ECO:0007669"/>
    <property type="project" value="TreeGrafter"/>
</dbReference>
<dbReference type="FunFam" id="1.10.225.10:FF:000003">
    <property type="entry name" value="Mesencephalic astrocyte-derived neurotrophic factor"/>
    <property type="match status" value="1"/>
</dbReference>
<dbReference type="GO" id="GO:0005615">
    <property type="term" value="C:extracellular space"/>
    <property type="evidence" value="ECO:0007669"/>
    <property type="project" value="TreeGrafter"/>
</dbReference>
<comment type="caution">
    <text evidence="11">The sequence shown here is derived from an EMBL/GenBank/DDBJ whole genome shotgun (WGS) entry which is preliminary data.</text>
</comment>
<dbReference type="InterPro" id="IPR036361">
    <property type="entry name" value="SAP_dom_sf"/>
</dbReference>
<accession>A0AA89C2K6</accession>
<evidence type="ECO:0000256" key="3">
    <source>
        <dbReference type="ARBA" id="ARBA00014267"/>
    </source>
</evidence>
<proteinExistence type="inferred from homology"/>
<name>A0AA89C2K6_PINIB</name>
<evidence type="ECO:0000256" key="7">
    <source>
        <dbReference type="ARBA" id="ARBA00032923"/>
    </source>
</evidence>
<keyword evidence="12" id="KW-1185">Reference proteome</keyword>
<evidence type="ECO:0000256" key="5">
    <source>
        <dbReference type="ARBA" id="ARBA00022729"/>
    </source>
</evidence>
<dbReference type="GO" id="GO:0071542">
    <property type="term" value="P:dopaminergic neuron differentiation"/>
    <property type="evidence" value="ECO:0007669"/>
    <property type="project" value="TreeGrafter"/>
</dbReference>
<dbReference type="Pfam" id="PF10208">
    <property type="entry name" value="ARMET_C"/>
    <property type="match status" value="1"/>
</dbReference>
<comment type="similarity">
    <text evidence="2">Belongs to the ARMET family.</text>
</comment>
<evidence type="ECO:0000256" key="2">
    <source>
        <dbReference type="ARBA" id="ARBA00005617"/>
    </source>
</evidence>
<feature type="domain" description="ARMET N-terminal" evidence="10">
    <location>
        <begin position="29"/>
        <end position="125"/>
    </location>
</feature>
<evidence type="ECO:0000259" key="9">
    <source>
        <dbReference type="Pfam" id="PF10208"/>
    </source>
</evidence>
<protein>
    <recommendedName>
        <fullName evidence="3">Mesencephalic astrocyte-derived neurotrophic factor homolog</fullName>
    </recommendedName>
    <alternativeName>
        <fullName evidence="7">MANF/CDNF-like protein</fullName>
    </alternativeName>
</protein>
<evidence type="ECO:0000256" key="8">
    <source>
        <dbReference type="SAM" id="SignalP"/>
    </source>
</evidence>
<feature type="chain" id="PRO_5041710966" description="Mesencephalic astrocyte-derived neurotrophic factor homolog" evidence="8">
    <location>
        <begin position="23"/>
        <end position="187"/>
    </location>
</feature>
<feature type="domain" description="ARMET C-terminal" evidence="9">
    <location>
        <begin position="129"/>
        <end position="173"/>
    </location>
</feature>